<accession>A0A450Y9K1</accession>
<gene>
    <name evidence="1" type="ORF">BECKTC1821D_GA0114238_1003106</name>
</gene>
<sequence length="277" mass="32134">MEILFNECSLVGQFPNRNDFLENGLRLFLGVLKEMRRIDSTLLLKKSDAWEKMATPKDNLHALLVDRTSDEILRLKSAIVELTREPFWDSNSRQSPDSTYLLDGIDIGGSSPAEACERDKVIVSFLSSPTSSDPLKITRDGTDIPLSNLVRPGRLPDLLRDTGEIPFETYLKTRFSGGKLDFSEIDEKKMGFPRIQPSEESRFIDTFRKFEESSWERIHADSGLDYKEYHGIMDRRYRDRKTHKFRVSKKFRCHGYREKDRFVVIGFETNHKLSDRG</sequence>
<reference evidence="1" key="1">
    <citation type="submission" date="2019-02" db="EMBL/GenBank/DDBJ databases">
        <authorList>
            <person name="Gruber-Vodicka R. H."/>
            <person name="Seah K. B. B."/>
        </authorList>
    </citation>
    <scope>NUCLEOTIDE SEQUENCE</scope>
    <source>
        <strain evidence="1">BECK_BZ123</strain>
    </source>
</reference>
<protein>
    <submittedName>
        <fullName evidence="1">Uncharacterized protein</fullName>
    </submittedName>
</protein>
<dbReference type="EMBL" id="CAADFS010000003">
    <property type="protein sequence ID" value="VFK38173.1"/>
    <property type="molecule type" value="Genomic_DNA"/>
</dbReference>
<organism evidence="1">
    <name type="scientific">Candidatus Kentrum sp. TC</name>
    <dbReference type="NCBI Taxonomy" id="2126339"/>
    <lineage>
        <taxon>Bacteria</taxon>
        <taxon>Pseudomonadati</taxon>
        <taxon>Pseudomonadota</taxon>
        <taxon>Gammaproteobacteria</taxon>
        <taxon>Candidatus Kentrum</taxon>
    </lineage>
</organism>
<proteinExistence type="predicted"/>
<evidence type="ECO:0000313" key="1">
    <source>
        <dbReference type="EMBL" id="VFK38173.1"/>
    </source>
</evidence>
<dbReference type="AlphaFoldDB" id="A0A450Y9K1"/>
<name>A0A450Y9K1_9GAMM</name>